<dbReference type="InterPro" id="IPR001466">
    <property type="entry name" value="Beta-lactam-related"/>
</dbReference>
<dbReference type="Pfam" id="PF11954">
    <property type="entry name" value="DUF3471"/>
    <property type="match status" value="1"/>
</dbReference>
<evidence type="ECO:0000313" key="5">
    <source>
        <dbReference type="Proteomes" id="UP000799776"/>
    </source>
</evidence>
<evidence type="ECO:0000313" key="4">
    <source>
        <dbReference type="EMBL" id="KAF2086373.1"/>
    </source>
</evidence>
<evidence type="ECO:0000259" key="3">
    <source>
        <dbReference type="Pfam" id="PF11954"/>
    </source>
</evidence>
<dbReference type="AlphaFoldDB" id="A0A9P4HTC4"/>
<feature type="non-terminal residue" evidence="4">
    <location>
        <position position="1"/>
    </location>
</feature>
<name>A0A9P4HTC4_9PEZI</name>
<dbReference type="OrthoDB" id="5946976at2759"/>
<feature type="domain" description="Beta-lactamase-related" evidence="2">
    <location>
        <begin position="8"/>
        <end position="337"/>
    </location>
</feature>
<dbReference type="InterPro" id="IPR012338">
    <property type="entry name" value="Beta-lactam/transpept-like"/>
</dbReference>
<comment type="similarity">
    <text evidence="1">Belongs to the peptidase S12 family.</text>
</comment>
<dbReference type="Gene3D" id="3.40.710.10">
    <property type="entry name" value="DD-peptidase/beta-lactamase superfamily"/>
    <property type="match status" value="1"/>
</dbReference>
<dbReference type="InterPro" id="IPR050491">
    <property type="entry name" value="AmpC-like"/>
</dbReference>
<dbReference type="SUPFAM" id="SSF56601">
    <property type="entry name" value="beta-lactamase/transpeptidase-like"/>
    <property type="match status" value="1"/>
</dbReference>
<proteinExistence type="inferred from homology"/>
<dbReference type="InterPro" id="IPR021860">
    <property type="entry name" value="Peptidase_S12_Pab87-rel_C"/>
</dbReference>
<reference evidence="4" key="1">
    <citation type="journal article" date="2020" name="Stud. Mycol.">
        <title>101 Dothideomycetes genomes: a test case for predicting lifestyles and emergence of pathogens.</title>
        <authorList>
            <person name="Haridas S."/>
            <person name="Albert R."/>
            <person name="Binder M."/>
            <person name="Bloem J."/>
            <person name="Labutti K."/>
            <person name="Salamov A."/>
            <person name="Andreopoulos B."/>
            <person name="Baker S."/>
            <person name="Barry K."/>
            <person name="Bills G."/>
            <person name="Bluhm B."/>
            <person name="Cannon C."/>
            <person name="Castanera R."/>
            <person name="Culley D."/>
            <person name="Daum C."/>
            <person name="Ezra D."/>
            <person name="Gonzalez J."/>
            <person name="Henrissat B."/>
            <person name="Kuo A."/>
            <person name="Liang C."/>
            <person name="Lipzen A."/>
            <person name="Lutzoni F."/>
            <person name="Magnuson J."/>
            <person name="Mondo S."/>
            <person name="Nolan M."/>
            <person name="Ohm R."/>
            <person name="Pangilinan J."/>
            <person name="Park H.-J."/>
            <person name="Ramirez L."/>
            <person name="Alfaro M."/>
            <person name="Sun H."/>
            <person name="Tritt A."/>
            <person name="Yoshinaga Y."/>
            <person name="Zwiers L.-H."/>
            <person name="Turgeon B."/>
            <person name="Goodwin S."/>
            <person name="Spatafora J."/>
            <person name="Crous P."/>
            <person name="Grigoriev I."/>
        </authorList>
    </citation>
    <scope>NUCLEOTIDE SEQUENCE</scope>
    <source>
        <strain evidence="4">CBS 121410</strain>
    </source>
</reference>
<dbReference type="PANTHER" id="PTHR46825">
    <property type="entry name" value="D-ALANYL-D-ALANINE-CARBOXYPEPTIDASE/ENDOPEPTIDASE AMPH"/>
    <property type="match status" value="1"/>
</dbReference>
<dbReference type="EMBL" id="ML978725">
    <property type="protein sequence ID" value="KAF2086373.1"/>
    <property type="molecule type" value="Genomic_DNA"/>
</dbReference>
<evidence type="ECO:0000259" key="2">
    <source>
        <dbReference type="Pfam" id="PF00144"/>
    </source>
</evidence>
<gene>
    <name evidence="4" type="ORF">K490DRAFT_7442</name>
</gene>
<keyword evidence="5" id="KW-1185">Reference proteome</keyword>
<sequence length="504" mass="55652">NPLDENFEKLVYEALEHWHVPGLSVSVVHGEETFAKGYGTAVFPSSPATADTLYYVGSTTKSFIAASILLLTEDLANTSSPLTLQTPVTSLIRSIFVLPSTYATTHATLEDLLSHRTGMPRHDMSYGGAQQPDLPSLISNLRNLPMTLPLRTGFQYCNMMYSVLHHIIETLSSLPLPTFLQSRIWTPLNMTSTYLSIAAAQHSANATLSRGYYYNRTTSTYKPVPYFDSPVNAGAGGIISTVNDFATYLRAMLIQHPFLSPASHAQLRTPRSIQFPTDYAPWDSPALYTLGWAQRAYRGVEVFQHTGSVTGYGALMAYAPSKQWGVSVLANTDVTSNFAADVVFWHLLDELVGTPEGERVDWVGRRDGEVERKREEREGARGVVYPGAPGRGEEGWRGMAVDIKGYAGTFRNPGYGDVTWEVVEGWFLHARLTDRTWPGEMCLEHVSGEYFLGWSYPTEETPTSLFDGDLPARVVFTIGVGGEVEGFVAGLEPEMGEEGLWFGR</sequence>
<evidence type="ECO:0000256" key="1">
    <source>
        <dbReference type="ARBA" id="ARBA00038215"/>
    </source>
</evidence>
<feature type="non-terminal residue" evidence="4">
    <location>
        <position position="504"/>
    </location>
</feature>
<accession>A0A9P4HTC4</accession>
<protein>
    <submittedName>
        <fullName evidence="4">Penicillin-binding protein</fullName>
    </submittedName>
</protein>
<dbReference type="Proteomes" id="UP000799776">
    <property type="component" value="Unassembled WGS sequence"/>
</dbReference>
<feature type="domain" description="Peptidase S12 Pab87-related C-terminal" evidence="3">
    <location>
        <begin position="403"/>
        <end position="503"/>
    </location>
</feature>
<dbReference type="PANTHER" id="PTHR46825:SF9">
    <property type="entry name" value="BETA-LACTAMASE-RELATED DOMAIN-CONTAINING PROTEIN"/>
    <property type="match status" value="1"/>
</dbReference>
<dbReference type="Pfam" id="PF00144">
    <property type="entry name" value="Beta-lactamase"/>
    <property type="match status" value="1"/>
</dbReference>
<comment type="caution">
    <text evidence="4">The sequence shown here is derived from an EMBL/GenBank/DDBJ whole genome shotgun (WGS) entry which is preliminary data.</text>
</comment>
<organism evidence="4 5">
    <name type="scientific">Saccharata proteae CBS 121410</name>
    <dbReference type="NCBI Taxonomy" id="1314787"/>
    <lineage>
        <taxon>Eukaryota</taxon>
        <taxon>Fungi</taxon>
        <taxon>Dikarya</taxon>
        <taxon>Ascomycota</taxon>
        <taxon>Pezizomycotina</taxon>
        <taxon>Dothideomycetes</taxon>
        <taxon>Dothideomycetes incertae sedis</taxon>
        <taxon>Botryosphaeriales</taxon>
        <taxon>Saccharataceae</taxon>
        <taxon>Saccharata</taxon>
    </lineage>
</organism>